<dbReference type="GO" id="GO:0003700">
    <property type="term" value="F:DNA-binding transcription factor activity"/>
    <property type="evidence" value="ECO:0007669"/>
    <property type="project" value="InterPro"/>
</dbReference>
<dbReference type="PANTHER" id="PTHR33164">
    <property type="entry name" value="TRANSCRIPTIONAL REGULATOR, MARR FAMILY"/>
    <property type="match status" value="1"/>
</dbReference>
<dbReference type="InterPro" id="IPR036390">
    <property type="entry name" value="WH_DNA-bd_sf"/>
</dbReference>
<organism evidence="2">
    <name type="scientific">uncultured Pseudonocardia sp</name>
    <dbReference type="NCBI Taxonomy" id="211455"/>
    <lineage>
        <taxon>Bacteria</taxon>
        <taxon>Bacillati</taxon>
        <taxon>Actinomycetota</taxon>
        <taxon>Actinomycetes</taxon>
        <taxon>Pseudonocardiales</taxon>
        <taxon>Pseudonocardiaceae</taxon>
        <taxon>Pseudonocardia</taxon>
        <taxon>environmental samples</taxon>
    </lineage>
</organism>
<dbReference type="Gene3D" id="1.10.10.10">
    <property type="entry name" value="Winged helix-like DNA-binding domain superfamily/Winged helix DNA-binding domain"/>
    <property type="match status" value="1"/>
</dbReference>
<evidence type="ECO:0000259" key="1">
    <source>
        <dbReference type="PROSITE" id="PS50995"/>
    </source>
</evidence>
<proteinExistence type="predicted"/>
<gene>
    <name evidence="2" type="ORF">AVDCRST_MAG66-501</name>
</gene>
<dbReference type="InterPro" id="IPR000835">
    <property type="entry name" value="HTH_MarR-typ"/>
</dbReference>
<dbReference type="AlphaFoldDB" id="A0A6J4NID8"/>
<sequence>MDELRAGIADAVRRVIADAVLHNHAVAQEVGLGASDAQFVGLLGQHGPLTPGRLAALTGLSTGTVTGVVDRLERGGFVRRERDTGDRRKVLVVLVPEGMQRLGEHYREHGEHLERVLATRSADELRTIAAFLDDLLPPR</sequence>
<evidence type="ECO:0000313" key="2">
    <source>
        <dbReference type="EMBL" id="CAA9383779.1"/>
    </source>
</evidence>
<dbReference type="InterPro" id="IPR036388">
    <property type="entry name" value="WH-like_DNA-bd_sf"/>
</dbReference>
<dbReference type="Pfam" id="PF01047">
    <property type="entry name" value="MarR"/>
    <property type="match status" value="1"/>
</dbReference>
<feature type="domain" description="HTH marR-type" evidence="1">
    <location>
        <begin position="1"/>
        <end position="137"/>
    </location>
</feature>
<accession>A0A6J4NID8</accession>
<dbReference type="EMBL" id="CADCUS010000067">
    <property type="protein sequence ID" value="CAA9383779.1"/>
    <property type="molecule type" value="Genomic_DNA"/>
</dbReference>
<dbReference type="PROSITE" id="PS50995">
    <property type="entry name" value="HTH_MARR_2"/>
    <property type="match status" value="1"/>
</dbReference>
<dbReference type="PRINTS" id="PR00598">
    <property type="entry name" value="HTHMARR"/>
</dbReference>
<name>A0A6J4NID8_9PSEU</name>
<protein>
    <submittedName>
        <fullName evidence="2">Transcriptional regulator, MarR family</fullName>
    </submittedName>
</protein>
<reference evidence="2" key="1">
    <citation type="submission" date="2020-02" db="EMBL/GenBank/DDBJ databases">
        <authorList>
            <person name="Meier V. D."/>
        </authorList>
    </citation>
    <scope>NUCLEOTIDE SEQUENCE</scope>
    <source>
        <strain evidence="2">AVDCRST_MAG66</strain>
    </source>
</reference>
<dbReference type="PANTHER" id="PTHR33164:SF106">
    <property type="entry name" value="TRANSCRIPTIONAL REGULATORY PROTEIN"/>
    <property type="match status" value="1"/>
</dbReference>
<dbReference type="SUPFAM" id="SSF46785">
    <property type="entry name" value="Winged helix' DNA-binding domain"/>
    <property type="match status" value="1"/>
</dbReference>
<dbReference type="InterPro" id="IPR039422">
    <property type="entry name" value="MarR/SlyA-like"/>
</dbReference>
<dbReference type="SMART" id="SM00347">
    <property type="entry name" value="HTH_MARR"/>
    <property type="match status" value="1"/>
</dbReference>
<dbReference type="GO" id="GO:0006950">
    <property type="term" value="P:response to stress"/>
    <property type="evidence" value="ECO:0007669"/>
    <property type="project" value="TreeGrafter"/>
</dbReference>